<gene>
    <name evidence="1" type="ORF">GNI_124290</name>
</gene>
<dbReference type="Proteomes" id="UP000019763">
    <property type="component" value="Unassembled WGS sequence"/>
</dbReference>
<dbReference type="GeneID" id="22914379"/>
<name>A0A023B2P8_GRENI</name>
<dbReference type="EMBL" id="AFNH02000926">
    <property type="protein sequence ID" value="EZG51520.1"/>
    <property type="molecule type" value="Genomic_DNA"/>
</dbReference>
<organism evidence="1 2">
    <name type="scientific">Gregarina niphandrodes</name>
    <name type="common">Septate eugregarine</name>
    <dbReference type="NCBI Taxonomy" id="110365"/>
    <lineage>
        <taxon>Eukaryota</taxon>
        <taxon>Sar</taxon>
        <taxon>Alveolata</taxon>
        <taxon>Apicomplexa</taxon>
        <taxon>Conoidasida</taxon>
        <taxon>Gregarinasina</taxon>
        <taxon>Eugregarinorida</taxon>
        <taxon>Gregarinidae</taxon>
        <taxon>Gregarina</taxon>
    </lineage>
</organism>
<dbReference type="RefSeq" id="XP_011131958.1">
    <property type="nucleotide sequence ID" value="XM_011133656.1"/>
</dbReference>
<dbReference type="AlphaFoldDB" id="A0A023B2P8"/>
<evidence type="ECO:0000313" key="2">
    <source>
        <dbReference type="Proteomes" id="UP000019763"/>
    </source>
</evidence>
<proteinExistence type="predicted"/>
<evidence type="ECO:0000313" key="1">
    <source>
        <dbReference type="EMBL" id="EZG51520.1"/>
    </source>
</evidence>
<protein>
    <submittedName>
        <fullName evidence="1">Uncharacterized protein</fullName>
    </submittedName>
</protein>
<reference evidence="1" key="1">
    <citation type="submission" date="2013-12" db="EMBL/GenBank/DDBJ databases">
        <authorList>
            <person name="Omoto C.K."/>
            <person name="Sibley D."/>
            <person name="Venepally P."/>
            <person name="Hadjithomas M."/>
            <person name="Karamycheva S."/>
            <person name="Brunk B."/>
            <person name="Roos D."/>
            <person name="Caler E."/>
            <person name="Lorenzi H."/>
        </authorList>
    </citation>
    <scope>NUCLEOTIDE SEQUENCE</scope>
</reference>
<keyword evidence="2" id="KW-1185">Reference proteome</keyword>
<accession>A0A023B2P8</accession>
<sequence>MRSVTGLGHGGCSTSWLACLFRSEEGILVPARIDGEPLESRDIVVEIDSGLPAVCLKAYFPKKVKNPPCYPKEILGGAVKFSFEHVVPAAVVPVKAGMAVVKPIIALVNAHTIAAGHELTADNRNVRKEAVLRIFGNNNEYGCIIRDLVTSGKDEQWDDHPQGLGRLRARRIRDM</sequence>
<dbReference type="PROSITE" id="PS51257">
    <property type="entry name" value="PROKAR_LIPOPROTEIN"/>
    <property type="match status" value="1"/>
</dbReference>
<comment type="caution">
    <text evidence="1">The sequence shown here is derived from an EMBL/GenBank/DDBJ whole genome shotgun (WGS) entry which is preliminary data.</text>
</comment>
<dbReference type="VEuPathDB" id="CryptoDB:GNI_124290"/>